<evidence type="ECO:0000313" key="1">
    <source>
        <dbReference type="EMBL" id="TIB38955.1"/>
    </source>
</evidence>
<protein>
    <submittedName>
        <fullName evidence="1">Uncharacterized protein</fullName>
    </submittedName>
</protein>
<sequence>MAVTLGEYQAGGLRMLDGEEVDEHGVGTIPLAAALPSGHAPVKARKKGVIDNSKEHRKEYCPNEPASARLRAAVADFQAAYRLTANEHAVLQAFTTYIKLPMNVPRDPRYGHTLKPNGEREYADIDTFLADPPTLVATFAEVFLDQFAFDVDRIACLPALLSSFLSFVSASGAVEECTSGLSRALDVVRGPLRSFLASAARILSAPHLGAFNRAALFAFDIWIDAPQYGVLRYVDDIERVEVLEEDRVHCDASTANTPNSLLSPLARDQVYSQLLAKSLDDIPLLVQHAAMKMLGEPVQYTPTVDTLPDAVLCELRRVFAENTATHQLILNKDGVQVLNRYLSGGGSDTNNGTNNGNVRHSYRHVFIERSVRQISRLDRYSEDLWLVALDSVAGNEETRRSKAVGCSRGESVGNSSHTTHTTHSAIVTLWDTSFVQYVGGVDALIGIKLDAFFHKVQQVQQQREHVSGLPESWWVVNLVHVLRQRQL</sequence>
<comment type="caution">
    <text evidence="1">The sequence shown here is derived from an EMBL/GenBank/DDBJ whole genome shotgun (WGS) entry which is preliminary data.</text>
</comment>
<dbReference type="EMBL" id="SPOI01000045">
    <property type="protein sequence ID" value="TIB38955.1"/>
    <property type="molecule type" value="Genomic_DNA"/>
</dbReference>
<dbReference type="AlphaFoldDB" id="A0A4T0JF49"/>
<organism evidence="1 2">
    <name type="scientific">Wallemia ichthyophaga</name>
    <dbReference type="NCBI Taxonomy" id="245174"/>
    <lineage>
        <taxon>Eukaryota</taxon>
        <taxon>Fungi</taxon>
        <taxon>Dikarya</taxon>
        <taxon>Basidiomycota</taxon>
        <taxon>Wallemiomycotina</taxon>
        <taxon>Wallemiomycetes</taxon>
        <taxon>Wallemiales</taxon>
        <taxon>Wallemiaceae</taxon>
        <taxon>Wallemia</taxon>
    </lineage>
</organism>
<dbReference type="Proteomes" id="UP000310689">
    <property type="component" value="Unassembled WGS sequence"/>
</dbReference>
<accession>A0A4T0JF49</accession>
<gene>
    <name evidence="1" type="ORF">E3P86_01361</name>
</gene>
<evidence type="ECO:0000313" key="2">
    <source>
        <dbReference type="Proteomes" id="UP000310689"/>
    </source>
</evidence>
<reference evidence="1 2" key="1">
    <citation type="submission" date="2019-03" db="EMBL/GenBank/DDBJ databases">
        <title>Sequencing 23 genomes of Wallemia ichthyophaga.</title>
        <authorList>
            <person name="Gostincar C."/>
        </authorList>
    </citation>
    <scope>NUCLEOTIDE SEQUENCE [LARGE SCALE GENOMIC DNA]</scope>
    <source>
        <strain evidence="1 2">EXF-6200</strain>
    </source>
</reference>
<name>A0A4T0JF49_WALIC</name>
<proteinExistence type="predicted"/>